<keyword evidence="5 7" id="KW-0472">Membrane</keyword>
<evidence type="ECO:0000256" key="7">
    <source>
        <dbReference type="SAM" id="Phobius"/>
    </source>
</evidence>
<evidence type="ECO:0000256" key="5">
    <source>
        <dbReference type="ARBA" id="ARBA00023136"/>
    </source>
</evidence>
<dbReference type="InParanoid" id="A0A0L0H5R0"/>
<dbReference type="InterPro" id="IPR000791">
    <property type="entry name" value="Gpr1/Fun34/SatP-like"/>
</dbReference>
<evidence type="ECO:0000256" key="4">
    <source>
        <dbReference type="ARBA" id="ARBA00022989"/>
    </source>
</evidence>
<feature type="transmembrane region" description="Helical" evidence="7">
    <location>
        <begin position="227"/>
        <end position="248"/>
    </location>
</feature>
<evidence type="ECO:0000256" key="1">
    <source>
        <dbReference type="ARBA" id="ARBA00004141"/>
    </source>
</evidence>
<dbReference type="EMBL" id="KQ257466">
    <property type="protein sequence ID" value="KNC96850.1"/>
    <property type="molecule type" value="Genomic_DNA"/>
</dbReference>
<dbReference type="GO" id="GO:0015123">
    <property type="term" value="F:acetate transmembrane transporter activity"/>
    <property type="evidence" value="ECO:0007669"/>
    <property type="project" value="TreeGrafter"/>
</dbReference>
<dbReference type="GeneID" id="27690879"/>
<sequence length="283" mass="31018">MHLPNALRGSRQPSDAPAQALNNPTNYTYPSTYTLGDAGGALSDRPGTATGGGYDLPNAPPPVRIHLKPIAPPSAMGLASYATATFIVATWLTEWYGNPETPFRLWPFVLTFGGFGQFAAGMWAFNARDTLASIFHTMWGSFYIAVSLSLGLMGAGSIPLNDRYDYNAGWGIWMAPLAAFTYVLTAAAMFRDLAWTGTLFTLATGSVFGVLGWFLHSTALIKILGYFWLASSLLALYRVACYVMTEAVPHRDVLPRFRHPARRHHFSKQYHYPYHEPGVVAGN</sequence>
<dbReference type="AlphaFoldDB" id="A0A0L0H5R0"/>
<protein>
    <recommendedName>
        <fullName evidence="10">GPR1/FUN34/yaaH family protein</fullName>
    </recommendedName>
</protein>
<keyword evidence="9" id="KW-1185">Reference proteome</keyword>
<evidence type="ECO:0000313" key="8">
    <source>
        <dbReference type="EMBL" id="KNC96850.1"/>
    </source>
</evidence>
<dbReference type="eggNOG" id="ENOG502S552">
    <property type="taxonomic scope" value="Eukaryota"/>
</dbReference>
<dbReference type="PANTHER" id="PTHR31123">
    <property type="entry name" value="ACCUMULATION OF DYADS PROTEIN 2-RELATED"/>
    <property type="match status" value="1"/>
</dbReference>
<dbReference type="Pfam" id="PF01184">
    <property type="entry name" value="Gpr1_Fun34_YaaH"/>
    <property type="match status" value="1"/>
</dbReference>
<accession>A0A0L0H5R0</accession>
<dbReference type="RefSeq" id="XP_016604890.1">
    <property type="nucleotide sequence ID" value="XM_016755838.1"/>
</dbReference>
<dbReference type="PANTHER" id="PTHR31123:SF1">
    <property type="entry name" value="ACCUMULATION OF DYADS PROTEIN 2-RELATED"/>
    <property type="match status" value="1"/>
</dbReference>
<evidence type="ECO:0008006" key="10">
    <source>
        <dbReference type="Google" id="ProtNLM"/>
    </source>
</evidence>
<feature type="transmembrane region" description="Helical" evidence="7">
    <location>
        <begin position="74"/>
        <end position="93"/>
    </location>
</feature>
<dbReference type="GO" id="GO:0005886">
    <property type="term" value="C:plasma membrane"/>
    <property type="evidence" value="ECO:0007669"/>
    <property type="project" value="TreeGrafter"/>
</dbReference>
<evidence type="ECO:0000256" key="6">
    <source>
        <dbReference type="SAM" id="MobiDB-lite"/>
    </source>
</evidence>
<dbReference type="OrthoDB" id="3648309at2759"/>
<feature type="transmembrane region" description="Helical" evidence="7">
    <location>
        <begin position="137"/>
        <end position="158"/>
    </location>
</feature>
<dbReference type="OMA" id="WRVTVYL"/>
<feature type="transmembrane region" description="Helical" evidence="7">
    <location>
        <begin position="170"/>
        <end position="190"/>
    </location>
</feature>
<proteinExistence type="inferred from homology"/>
<evidence type="ECO:0000313" key="9">
    <source>
        <dbReference type="Proteomes" id="UP000053201"/>
    </source>
</evidence>
<gene>
    <name evidence="8" type="ORF">SPPG_07681</name>
</gene>
<feature type="transmembrane region" description="Helical" evidence="7">
    <location>
        <begin position="105"/>
        <end position="125"/>
    </location>
</feature>
<comment type="similarity">
    <text evidence="2">Belongs to the acetate uptake transporter (AceTr) (TC 2.A.96) family.</text>
</comment>
<feature type="transmembrane region" description="Helical" evidence="7">
    <location>
        <begin position="197"/>
        <end position="215"/>
    </location>
</feature>
<organism evidence="8 9">
    <name type="scientific">Spizellomyces punctatus (strain DAOM BR117)</name>
    <dbReference type="NCBI Taxonomy" id="645134"/>
    <lineage>
        <taxon>Eukaryota</taxon>
        <taxon>Fungi</taxon>
        <taxon>Fungi incertae sedis</taxon>
        <taxon>Chytridiomycota</taxon>
        <taxon>Chytridiomycota incertae sedis</taxon>
        <taxon>Chytridiomycetes</taxon>
        <taxon>Spizellomycetales</taxon>
        <taxon>Spizellomycetaceae</taxon>
        <taxon>Spizellomyces</taxon>
    </lineage>
</organism>
<keyword evidence="4 7" id="KW-1133">Transmembrane helix</keyword>
<feature type="region of interest" description="Disordered" evidence="6">
    <location>
        <begin position="1"/>
        <end position="23"/>
    </location>
</feature>
<evidence type="ECO:0000256" key="2">
    <source>
        <dbReference type="ARBA" id="ARBA00005587"/>
    </source>
</evidence>
<keyword evidence="3 7" id="KW-0812">Transmembrane</keyword>
<reference evidence="8 9" key="1">
    <citation type="submission" date="2009-08" db="EMBL/GenBank/DDBJ databases">
        <title>The Genome Sequence of Spizellomyces punctatus strain DAOM BR117.</title>
        <authorList>
            <consortium name="The Broad Institute Genome Sequencing Platform"/>
            <person name="Russ C."/>
            <person name="Cuomo C."/>
            <person name="Shea T."/>
            <person name="Young S.K."/>
            <person name="Zeng Q."/>
            <person name="Koehrsen M."/>
            <person name="Haas B."/>
            <person name="Borodovsky M."/>
            <person name="Guigo R."/>
            <person name="Alvarado L."/>
            <person name="Berlin A."/>
            <person name="Bochicchio J."/>
            <person name="Borenstein D."/>
            <person name="Chapman S."/>
            <person name="Chen Z."/>
            <person name="Engels R."/>
            <person name="Freedman E."/>
            <person name="Gellesch M."/>
            <person name="Goldberg J."/>
            <person name="Griggs A."/>
            <person name="Gujja S."/>
            <person name="Heiman D."/>
            <person name="Hepburn T."/>
            <person name="Howarth C."/>
            <person name="Jen D."/>
            <person name="Larson L."/>
            <person name="Lewis B."/>
            <person name="Mehta T."/>
            <person name="Park D."/>
            <person name="Pearson M."/>
            <person name="Roberts A."/>
            <person name="Saif S."/>
            <person name="Shenoy N."/>
            <person name="Sisk P."/>
            <person name="Stolte C."/>
            <person name="Sykes S."/>
            <person name="Thomson T."/>
            <person name="Walk T."/>
            <person name="White J."/>
            <person name="Yandava C."/>
            <person name="Burger G."/>
            <person name="Gray M.W."/>
            <person name="Holland P.W.H."/>
            <person name="King N."/>
            <person name="Lang F.B.F."/>
            <person name="Roger A.J."/>
            <person name="Ruiz-Trillo I."/>
            <person name="Lander E."/>
            <person name="Nusbaum C."/>
        </authorList>
    </citation>
    <scope>NUCLEOTIDE SEQUENCE [LARGE SCALE GENOMIC DNA]</scope>
    <source>
        <strain evidence="8 9">DAOM BR117</strain>
    </source>
</reference>
<dbReference type="VEuPathDB" id="FungiDB:SPPG_07681"/>
<dbReference type="InterPro" id="IPR051633">
    <property type="entry name" value="AceTr"/>
</dbReference>
<evidence type="ECO:0000256" key="3">
    <source>
        <dbReference type="ARBA" id="ARBA00022692"/>
    </source>
</evidence>
<dbReference type="Proteomes" id="UP000053201">
    <property type="component" value="Unassembled WGS sequence"/>
</dbReference>
<comment type="subcellular location">
    <subcellularLocation>
        <location evidence="1">Membrane</location>
        <topology evidence="1">Multi-pass membrane protein</topology>
    </subcellularLocation>
</comment>
<name>A0A0L0H5R0_SPIPD</name>